<dbReference type="PROSITE" id="PS50984">
    <property type="entry name" value="TRUD"/>
    <property type="match status" value="1"/>
</dbReference>
<feature type="region of interest" description="Disordered" evidence="4">
    <location>
        <begin position="259"/>
        <end position="280"/>
    </location>
</feature>
<dbReference type="PANTHER" id="PTHR13326">
    <property type="entry name" value="TRNA PSEUDOURIDINE SYNTHASE D"/>
    <property type="match status" value="1"/>
</dbReference>
<evidence type="ECO:0000313" key="7">
    <source>
        <dbReference type="Proteomes" id="UP000799750"/>
    </source>
</evidence>
<keyword evidence="3" id="KW-0413">Isomerase</keyword>
<accession>A0A6A6QJN3</accession>
<protein>
    <submittedName>
        <fullName evidence="6">Pseudouridine synthase-like protein TruD/Pus7</fullName>
    </submittedName>
</protein>
<reference evidence="6" key="1">
    <citation type="journal article" date="2020" name="Stud. Mycol.">
        <title>101 Dothideomycetes genomes: a test case for predicting lifestyles and emergence of pathogens.</title>
        <authorList>
            <person name="Haridas S."/>
            <person name="Albert R."/>
            <person name="Binder M."/>
            <person name="Bloem J."/>
            <person name="Labutti K."/>
            <person name="Salamov A."/>
            <person name="Andreopoulos B."/>
            <person name="Baker S."/>
            <person name="Barry K."/>
            <person name="Bills G."/>
            <person name="Bluhm B."/>
            <person name="Cannon C."/>
            <person name="Castanera R."/>
            <person name="Culley D."/>
            <person name="Daum C."/>
            <person name="Ezra D."/>
            <person name="Gonzalez J."/>
            <person name="Henrissat B."/>
            <person name="Kuo A."/>
            <person name="Liang C."/>
            <person name="Lipzen A."/>
            <person name="Lutzoni F."/>
            <person name="Magnuson J."/>
            <person name="Mondo S."/>
            <person name="Nolan M."/>
            <person name="Ohm R."/>
            <person name="Pangilinan J."/>
            <person name="Park H.-J."/>
            <person name="Ramirez L."/>
            <person name="Alfaro M."/>
            <person name="Sun H."/>
            <person name="Tritt A."/>
            <person name="Yoshinaga Y."/>
            <person name="Zwiers L.-H."/>
            <person name="Turgeon B."/>
            <person name="Goodwin S."/>
            <person name="Spatafora J."/>
            <person name="Crous P."/>
            <person name="Grigoriev I."/>
        </authorList>
    </citation>
    <scope>NUCLEOTIDE SEQUENCE</scope>
    <source>
        <strain evidence="6">CBS 269.34</strain>
    </source>
</reference>
<dbReference type="InterPro" id="IPR020119">
    <property type="entry name" value="PsdUridine_synth_TruD_CS"/>
</dbReference>
<dbReference type="SUPFAM" id="SSF55120">
    <property type="entry name" value="Pseudouridine synthase"/>
    <property type="match status" value="1"/>
</dbReference>
<dbReference type="OrthoDB" id="447290at2759"/>
<sequence>MSEGDSQDLHPRKRARLTSPDAPSPAGLPTSNEAAARNEKKANAEIGKEVRAGITEYVCPENAGFSGILKQRYTDFLVNEILPNGKVLHLESLHVPRNKQEPDGNLKLENSAGGEAVKAELEAKKEIIKEEPLIKKEALVEEKPVIPENLVGRDEPIGKDELVVKAEEKVEDVAQIPDGDVANLKAIFGDKTTSSILSLHRAVLKSPERKARDFNSVTSEVLPDKEQRTSAHQAIRRIFSSRLETITESDETITIKALPPKSRGNKAQQNGGARKGGKGNKLSWEELGGEYLHFTLYKENKDTMEVVFFIGSQLKMQPKSFQFAGTKDRRGVTVQRVSARRVNARTMYEKCRNLWNAKVGDYSYHAQGLELGELLGNEFVITLRDCHFPGEEGMNPTQRVELANSVLSKAISDFKDKGFINYYGLQRFGSFAASTDTIGVKLLQDDVKGAIDHILDFSPDALAAAQDPNSTMMVSADDKARAEALNLWRTTGKATAALEKLPRKFSAENSIIRHLGFVDRRSGELLRRNDFQGAIQAVPRNLRLMYVHAYQSFIWNMVAGKRWTTFGSQVIEGDLVLVNEHKERGAPEVVDQTVDQAGEVIIKPSGDDSAAVADDVFERARPLSKEDVESGEYSIFDVVLPLPGFDVEYPPNAIGEFYKDFMKSERGGGLDPHDMRRKWRDISLSGSYRKLLARPGEGLGFEVQGYVNEDEQMVQTDLERLQKKGADSDSALRNFKSENGIKQESNGDIKMEDGEEKTAVKVAVILRLQLGSSQYATMALRELMKMGGVKAFKPEYGAGR</sequence>
<evidence type="ECO:0000256" key="3">
    <source>
        <dbReference type="ARBA" id="ARBA00023235"/>
    </source>
</evidence>
<dbReference type="InterPro" id="IPR011760">
    <property type="entry name" value="PsdUridine_synth_TruD_insert"/>
</dbReference>
<dbReference type="InterPro" id="IPR001656">
    <property type="entry name" value="PsdUridine_synth_TruD"/>
</dbReference>
<dbReference type="PROSITE" id="PS01268">
    <property type="entry name" value="UPF0024"/>
    <property type="match status" value="1"/>
</dbReference>
<dbReference type="NCBIfam" id="TIGR00094">
    <property type="entry name" value="tRNA_TruD_broad"/>
    <property type="match status" value="1"/>
</dbReference>
<dbReference type="Gene3D" id="3.30.2350.20">
    <property type="entry name" value="TruD, catalytic domain"/>
    <property type="match status" value="2"/>
</dbReference>
<evidence type="ECO:0000256" key="2">
    <source>
        <dbReference type="ARBA" id="ARBA00022694"/>
    </source>
</evidence>
<keyword evidence="2" id="KW-0819">tRNA processing</keyword>
<dbReference type="InterPro" id="IPR056963">
    <property type="entry name" value="PUS7L_N"/>
</dbReference>
<dbReference type="Pfam" id="PF01142">
    <property type="entry name" value="TruD"/>
    <property type="match status" value="1"/>
</dbReference>
<proteinExistence type="inferred from homology"/>
<dbReference type="EMBL" id="MU004194">
    <property type="protein sequence ID" value="KAF2492254.1"/>
    <property type="molecule type" value="Genomic_DNA"/>
</dbReference>
<keyword evidence="7" id="KW-1185">Reference proteome</keyword>
<feature type="region of interest" description="Disordered" evidence="4">
    <location>
        <begin position="1"/>
        <end position="42"/>
    </location>
</feature>
<dbReference type="GO" id="GO:0001522">
    <property type="term" value="P:pseudouridine synthesis"/>
    <property type="evidence" value="ECO:0007669"/>
    <property type="project" value="InterPro"/>
</dbReference>
<organism evidence="6 7">
    <name type="scientific">Lophium mytilinum</name>
    <dbReference type="NCBI Taxonomy" id="390894"/>
    <lineage>
        <taxon>Eukaryota</taxon>
        <taxon>Fungi</taxon>
        <taxon>Dikarya</taxon>
        <taxon>Ascomycota</taxon>
        <taxon>Pezizomycotina</taxon>
        <taxon>Dothideomycetes</taxon>
        <taxon>Pleosporomycetidae</taxon>
        <taxon>Mytilinidiales</taxon>
        <taxon>Mytilinidiaceae</taxon>
        <taxon>Lophium</taxon>
    </lineage>
</organism>
<gene>
    <name evidence="6" type="ORF">BU16DRAFT_529609</name>
</gene>
<dbReference type="InterPro" id="IPR020103">
    <property type="entry name" value="PsdUridine_synth_cat_dom_sf"/>
</dbReference>
<dbReference type="PIRSF" id="PIRSF037016">
    <property type="entry name" value="Pseudouridin_synth_euk_prd"/>
    <property type="match status" value="1"/>
</dbReference>
<evidence type="ECO:0000313" key="6">
    <source>
        <dbReference type="EMBL" id="KAF2492254.1"/>
    </source>
</evidence>
<evidence type="ECO:0000256" key="1">
    <source>
        <dbReference type="ARBA" id="ARBA00007953"/>
    </source>
</evidence>
<comment type="similarity">
    <text evidence="1">Belongs to the pseudouridine synthase TruD family.</text>
</comment>
<dbReference type="Proteomes" id="UP000799750">
    <property type="component" value="Unassembled WGS sequence"/>
</dbReference>
<dbReference type="GO" id="GO:0005634">
    <property type="term" value="C:nucleus"/>
    <property type="evidence" value="ECO:0007669"/>
    <property type="project" value="TreeGrafter"/>
</dbReference>
<dbReference type="AlphaFoldDB" id="A0A6A6QJN3"/>
<evidence type="ECO:0000259" key="5">
    <source>
        <dbReference type="PROSITE" id="PS50984"/>
    </source>
</evidence>
<dbReference type="CDD" id="cd02576">
    <property type="entry name" value="PseudoU_synth_ScPUS7"/>
    <property type="match status" value="1"/>
</dbReference>
<dbReference type="GO" id="GO:0008033">
    <property type="term" value="P:tRNA processing"/>
    <property type="evidence" value="ECO:0007669"/>
    <property type="project" value="UniProtKB-KW"/>
</dbReference>
<dbReference type="GO" id="GO:0009982">
    <property type="term" value="F:pseudouridine synthase activity"/>
    <property type="evidence" value="ECO:0007669"/>
    <property type="project" value="InterPro"/>
</dbReference>
<name>A0A6A6QJN3_9PEZI</name>
<dbReference type="GO" id="GO:0003723">
    <property type="term" value="F:RNA binding"/>
    <property type="evidence" value="ECO:0007669"/>
    <property type="project" value="InterPro"/>
</dbReference>
<dbReference type="Pfam" id="PF23943">
    <property type="entry name" value="PUS7L_N"/>
    <property type="match status" value="1"/>
</dbReference>
<evidence type="ECO:0000256" key="4">
    <source>
        <dbReference type="SAM" id="MobiDB-lite"/>
    </source>
</evidence>
<dbReference type="PANTHER" id="PTHR13326:SF21">
    <property type="entry name" value="PSEUDOURIDYLATE SYNTHASE PUS7L"/>
    <property type="match status" value="1"/>
</dbReference>
<feature type="domain" description="TRUD" evidence="5">
    <location>
        <begin position="418"/>
        <end position="694"/>
    </location>
</feature>
<dbReference type="InterPro" id="IPR042214">
    <property type="entry name" value="TruD_catalytic"/>
</dbReference>